<dbReference type="InterPro" id="IPR050326">
    <property type="entry name" value="NAD_dep_DNA_ligaseB"/>
</dbReference>
<dbReference type="InterPro" id="IPR012340">
    <property type="entry name" value="NA-bd_OB-fold"/>
</dbReference>
<keyword evidence="5" id="KW-0234">DNA repair</keyword>
<dbReference type="PANTHER" id="PTHR47810:SF1">
    <property type="entry name" value="DNA LIGASE B"/>
    <property type="match status" value="1"/>
</dbReference>
<evidence type="ECO:0000256" key="4">
    <source>
        <dbReference type="ARBA" id="ARBA00022763"/>
    </source>
</evidence>
<dbReference type="Gene3D" id="3.30.470.30">
    <property type="entry name" value="DNA ligase/mRNA capping enzyme"/>
    <property type="match status" value="1"/>
</dbReference>
<dbReference type="PANTHER" id="PTHR47810">
    <property type="entry name" value="DNA LIGASE"/>
    <property type="match status" value="1"/>
</dbReference>
<comment type="cofactor">
    <cofactor evidence="1">
        <name>a divalent metal cation</name>
        <dbReference type="ChEBI" id="CHEBI:60240"/>
    </cofactor>
</comment>
<evidence type="ECO:0000256" key="1">
    <source>
        <dbReference type="ARBA" id="ARBA00001968"/>
    </source>
</evidence>
<protein>
    <submittedName>
        <fullName evidence="8">DNA ligase</fullName>
        <ecNumber evidence="8">6.5.1.1</ecNumber>
    </submittedName>
</protein>
<feature type="domain" description="ATP-dependent DNA ligase family profile" evidence="7">
    <location>
        <begin position="154"/>
        <end position="262"/>
    </location>
</feature>
<dbReference type="GO" id="GO:0003910">
    <property type="term" value="F:DNA ligase (ATP) activity"/>
    <property type="evidence" value="ECO:0007669"/>
    <property type="project" value="UniProtKB-EC"/>
</dbReference>
<evidence type="ECO:0000313" key="8">
    <source>
        <dbReference type="EMBL" id="WPL16019.1"/>
    </source>
</evidence>
<dbReference type="RefSeq" id="WP_328986566.1">
    <property type="nucleotide sequence ID" value="NZ_CP121472.1"/>
</dbReference>
<dbReference type="EC" id="6.5.1.1" evidence="8"/>
<proteinExistence type="predicted"/>
<accession>A0ABZ0S6T4</accession>
<dbReference type="Gene3D" id="3.30.1490.70">
    <property type="match status" value="1"/>
</dbReference>
<sequence length="311" mass="34633">MTSTSSKSSPRRFLTSGFCLLALTLLAPAILWSAEPRAPQADQAASKAPRPPEPPTLMLAQDYQQGLDVTHYWISEKLDGVRARWDGTRLISRGGHLIRAPRWFVAGFPSMPLDGELWLGRGQFARMSGLARRLEPDEDAWREVRFMVFDLPGLQAPFSARLAELKRLLADAPAERIAAIKQFRVPNETELMAALAAVEQGGGEGLMLHHQNAHYRGGRSNDLLKLKSKQDAEARVLAHLPGRGKYQGMLGALEVEDDQGRRFRIGTGFSDAERRDPPPIGSIITFQYQGKTKTGLPRFARYLRPREAGRQ</sequence>
<dbReference type="SUPFAM" id="SSF56091">
    <property type="entry name" value="DNA ligase/mRNA capping enzyme, catalytic domain"/>
    <property type="match status" value="1"/>
</dbReference>
<keyword evidence="3" id="KW-0235">DNA replication</keyword>
<comment type="catalytic activity">
    <reaction evidence="6">
        <text>ATP + (deoxyribonucleotide)n-3'-hydroxyl + 5'-phospho-(deoxyribonucleotide)m = (deoxyribonucleotide)n+m + AMP + diphosphate.</text>
        <dbReference type="EC" id="6.5.1.1"/>
    </reaction>
</comment>
<dbReference type="CDD" id="cd07896">
    <property type="entry name" value="Adenylation_kDNA_ligase_like"/>
    <property type="match status" value="1"/>
</dbReference>
<dbReference type="NCBIfam" id="NF006592">
    <property type="entry name" value="PRK09125.1"/>
    <property type="match status" value="1"/>
</dbReference>
<keyword evidence="9" id="KW-1185">Reference proteome</keyword>
<evidence type="ECO:0000256" key="2">
    <source>
        <dbReference type="ARBA" id="ARBA00022598"/>
    </source>
</evidence>
<dbReference type="Proteomes" id="UP001432180">
    <property type="component" value="Chromosome"/>
</dbReference>
<dbReference type="Pfam" id="PF01068">
    <property type="entry name" value="DNA_ligase_A_M"/>
    <property type="match status" value="1"/>
</dbReference>
<evidence type="ECO:0000256" key="6">
    <source>
        <dbReference type="ARBA" id="ARBA00034003"/>
    </source>
</evidence>
<evidence type="ECO:0000256" key="5">
    <source>
        <dbReference type="ARBA" id="ARBA00023204"/>
    </source>
</evidence>
<dbReference type="InterPro" id="IPR029319">
    <property type="entry name" value="DNA_ligase_OB"/>
</dbReference>
<name>A0ABZ0S6T4_9GAMM</name>
<evidence type="ECO:0000313" key="9">
    <source>
        <dbReference type="Proteomes" id="UP001432180"/>
    </source>
</evidence>
<evidence type="ECO:0000259" key="7">
    <source>
        <dbReference type="PROSITE" id="PS50160"/>
    </source>
</evidence>
<dbReference type="Gene3D" id="2.40.50.140">
    <property type="entry name" value="Nucleic acid-binding proteins"/>
    <property type="match status" value="1"/>
</dbReference>
<gene>
    <name evidence="8" type="primary">ligA_1</name>
    <name evidence="8" type="ORF">Thiowin_00950</name>
</gene>
<dbReference type="EMBL" id="CP121472">
    <property type="protein sequence ID" value="WPL16019.1"/>
    <property type="molecule type" value="Genomic_DNA"/>
</dbReference>
<organism evidence="8 9">
    <name type="scientific">Thiorhodovibrio winogradskyi</name>
    <dbReference type="NCBI Taxonomy" id="77007"/>
    <lineage>
        <taxon>Bacteria</taxon>
        <taxon>Pseudomonadati</taxon>
        <taxon>Pseudomonadota</taxon>
        <taxon>Gammaproteobacteria</taxon>
        <taxon>Chromatiales</taxon>
        <taxon>Chromatiaceae</taxon>
        <taxon>Thiorhodovibrio</taxon>
    </lineage>
</organism>
<dbReference type="InterPro" id="IPR012310">
    <property type="entry name" value="DNA_ligase_ATP-dep_cent"/>
</dbReference>
<evidence type="ECO:0000256" key="3">
    <source>
        <dbReference type="ARBA" id="ARBA00022705"/>
    </source>
</evidence>
<dbReference type="Pfam" id="PF14743">
    <property type="entry name" value="DNA_ligase_OB_2"/>
    <property type="match status" value="1"/>
</dbReference>
<dbReference type="SUPFAM" id="SSF50249">
    <property type="entry name" value="Nucleic acid-binding proteins"/>
    <property type="match status" value="1"/>
</dbReference>
<keyword evidence="2 8" id="KW-0436">Ligase</keyword>
<keyword evidence="4" id="KW-0227">DNA damage</keyword>
<dbReference type="PROSITE" id="PS50160">
    <property type="entry name" value="DNA_LIGASE_A3"/>
    <property type="match status" value="1"/>
</dbReference>
<reference evidence="8 9" key="1">
    <citation type="journal article" date="2023" name="Microorganisms">
        <title>Thiorhodovibrio frisius and Trv. litoralis spp. nov., Two Novel Members from a Clade of Fastidious Purple Sulfur Bacteria That Exhibit Unique Red-Shifted Light-Harvesting Capabilities.</title>
        <authorList>
            <person name="Methner A."/>
            <person name="Kuzyk S.B."/>
            <person name="Petersen J."/>
            <person name="Bauer S."/>
            <person name="Brinkmann H."/>
            <person name="Sichau K."/>
            <person name="Wanner G."/>
            <person name="Wolf J."/>
            <person name="Neumann-Schaal M."/>
            <person name="Henke P."/>
            <person name="Tank M."/>
            <person name="Sproer C."/>
            <person name="Bunk B."/>
            <person name="Overmann J."/>
        </authorList>
    </citation>
    <scope>NUCLEOTIDE SEQUENCE [LARGE SCALE GENOMIC DNA]</scope>
    <source>
        <strain evidence="8 9">DSM 6702</strain>
    </source>
</reference>
<dbReference type="CDD" id="cd08041">
    <property type="entry name" value="OBF_kDNA_ligase_like"/>
    <property type="match status" value="1"/>
</dbReference>